<feature type="compositionally biased region" description="Basic and acidic residues" evidence="1">
    <location>
        <begin position="65"/>
        <end position="75"/>
    </location>
</feature>
<feature type="compositionally biased region" description="Low complexity" evidence="1">
    <location>
        <begin position="1"/>
        <end position="19"/>
    </location>
</feature>
<dbReference type="EMBL" id="KV878213">
    <property type="protein sequence ID" value="OJJ34482.1"/>
    <property type="molecule type" value="Genomic_DNA"/>
</dbReference>
<dbReference type="VEuPathDB" id="FungiDB:ASPWEDRAFT_29623"/>
<dbReference type="GeneID" id="63749156"/>
<organism evidence="2 3">
    <name type="scientific">Aspergillus wentii DTO 134E9</name>
    <dbReference type="NCBI Taxonomy" id="1073089"/>
    <lineage>
        <taxon>Eukaryota</taxon>
        <taxon>Fungi</taxon>
        <taxon>Dikarya</taxon>
        <taxon>Ascomycota</taxon>
        <taxon>Pezizomycotina</taxon>
        <taxon>Eurotiomycetes</taxon>
        <taxon>Eurotiomycetidae</taxon>
        <taxon>Eurotiales</taxon>
        <taxon>Aspergillaceae</taxon>
        <taxon>Aspergillus</taxon>
        <taxon>Aspergillus subgen. Cremei</taxon>
    </lineage>
</organism>
<dbReference type="OrthoDB" id="1681166at2759"/>
<dbReference type="STRING" id="1073089.A0A1L9RHS7"/>
<evidence type="ECO:0000313" key="3">
    <source>
        <dbReference type="Proteomes" id="UP000184383"/>
    </source>
</evidence>
<keyword evidence="3" id="KW-1185">Reference proteome</keyword>
<feature type="region of interest" description="Disordered" evidence="1">
    <location>
        <begin position="264"/>
        <end position="390"/>
    </location>
</feature>
<dbReference type="RefSeq" id="XP_040688158.1">
    <property type="nucleotide sequence ID" value="XM_040833308.1"/>
</dbReference>
<sequence length="390" mass="41849">MSLPNHTSPPLSSSSSKQSIRGTLGSTAPSRPRHIERPPTAQHIDNGIPAEQQSHEAAETTGSIHYEEETNHRDNSPSSSQQQFQPFFTLIEDAASSEYYHPTVHYIFSDDDADIVTEAALRSLETGQDSFPYSAKGSSRPTRDQQQEGEGEEDTYGQDGELSGSRKESLLPPPIPGVRDNFIILDVEPTSLDGQGNGEADPGLTAAAAGTKSISTSPATQTLPQPQQQRQSQPQQPPPQFTVTSSNSLTPAWQVMGTQLVPAPTFENSASGEQPSNGGLMLKIHGTAGLPPNIASKDKDKEKGSQRLEDMMDQFAKRMSELRQIIDVGEEGQSTEEERPDEPPSEQPQGIENNGELGELPGVVQDEVEGGGQNGSPGEDEASHFSDTAA</sequence>
<feature type="compositionally biased region" description="Polar residues" evidence="1">
    <location>
        <begin position="20"/>
        <end position="29"/>
    </location>
</feature>
<gene>
    <name evidence="2" type="ORF">ASPWEDRAFT_29623</name>
</gene>
<reference evidence="3" key="1">
    <citation type="journal article" date="2017" name="Genome Biol.">
        <title>Comparative genomics reveals high biological diversity and specific adaptations in the industrially and medically important fungal genus Aspergillus.</title>
        <authorList>
            <person name="de Vries R.P."/>
            <person name="Riley R."/>
            <person name="Wiebenga A."/>
            <person name="Aguilar-Osorio G."/>
            <person name="Amillis S."/>
            <person name="Uchima C.A."/>
            <person name="Anderluh G."/>
            <person name="Asadollahi M."/>
            <person name="Askin M."/>
            <person name="Barry K."/>
            <person name="Battaglia E."/>
            <person name="Bayram O."/>
            <person name="Benocci T."/>
            <person name="Braus-Stromeyer S.A."/>
            <person name="Caldana C."/>
            <person name="Canovas D."/>
            <person name="Cerqueira G.C."/>
            <person name="Chen F."/>
            <person name="Chen W."/>
            <person name="Choi C."/>
            <person name="Clum A."/>
            <person name="Dos Santos R.A."/>
            <person name="Damasio A.R."/>
            <person name="Diallinas G."/>
            <person name="Emri T."/>
            <person name="Fekete E."/>
            <person name="Flipphi M."/>
            <person name="Freyberg S."/>
            <person name="Gallo A."/>
            <person name="Gournas C."/>
            <person name="Habgood R."/>
            <person name="Hainaut M."/>
            <person name="Harispe M.L."/>
            <person name="Henrissat B."/>
            <person name="Hilden K.S."/>
            <person name="Hope R."/>
            <person name="Hossain A."/>
            <person name="Karabika E."/>
            <person name="Karaffa L."/>
            <person name="Karanyi Z."/>
            <person name="Krasevec N."/>
            <person name="Kuo A."/>
            <person name="Kusch H."/>
            <person name="LaButti K."/>
            <person name="Lagendijk E.L."/>
            <person name="Lapidus A."/>
            <person name="Levasseur A."/>
            <person name="Lindquist E."/>
            <person name="Lipzen A."/>
            <person name="Logrieco A.F."/>
            <person name="MacCabe A."/>
            <person name="Maekelae M.R."/>
            <person name="Malavazi I."/>
            <person name="Melin P."/>
            <person name="Meyer V."/>
            <person name="Mielnichuk N."/>
            <person name="Miskei M."/>
            <person name="Molnar A.P."/>
            <person name="Mule G."/>
            <person name="Ngan C.Y."/>
            <person name="Orejas M."/>
            <person name="Orosz E."/>
            <person name="Ouedraogo J.P."/>
            <person name="Overkamp K.M."/>
            <person name="Park H.-S."/>
            <person name="Perrone G."/>
            <person name="Piumi F."/>
            <person name="Punt P.J."/>
            <person name="Ram A.F."/>
            <person name="Ramon A."/>
            <person name="Rauscher S."/>
            <person name="Record E."/>
            <person name="Riano-Pachon D.M."/>
            <person name="Robert V."/>
            <person name="Roehrig J."/>
            <person name="Ruller R."/>
            <person name="Salamov A."/>
            <person name="Salih N.S."/>
            <person name="Samson R.A."/>
            <person name="Sandor E."/>
            <person name="Sanguinetti M."/>
            <person name="Schuetze T."/>
            <person name="Sepcic K."/>
            <person name="Shelest E."/>
            <person name="Sherlock G."/>
            <person name="Sophianopoulou V."/>
            <person name="Squina F.M."/>
            <person name="Sun H."/>
            <person name="Susca A."/>
            <person name="Todd R.B."/>
            <person name="Tsang A."/>
            <person name="Unkles S.E."/>
            <person name="van de Wiele N."/>
            <person name="van Rossen-Uffink D."/>
            <person name="Oliveira J.V."/>
            <person name="Vesth T.C."/>
            <person name="Visser J."/>
            <person name="Yu J.-H."/>
            <person name="Zhou M."/>
            <person name="Andersen M.R."/>
            <person name="Archer D.B."/>
            <person name="Baker S.E."/>
            <person name="Benoit I."/>
            <person name="Brakhage A.A."/>
            <person name="Braus G.H."/>
            <person name="Fischer R."/>
            <person name="Frisvad J.C."/>
            <person name="Goldman G.H."/>
            <person name="Houbraken J."/>
            <person name="Oakley B."/>
            <person name="Pocsi I."/>
            <person name="Scazzocchio C."/>
            <person name="Seiboth B."/>
            <person name="vanKuyk P.A."/>
            <person name="Wortman J."/>
            <person name="Dyer P.S."/>
            <person name="Grigoriev I.V."/>
        </authorList>
    </citation>
    <scope>NUCLEOTIDE SEQUENCE [LARGE SCALE GENOMIC DNA]</scope>
    <source>
        <strain evidence="3">DTO 134E9</strain>
    </source>
</reference>
<dbReference type="Proteomes" id="UP000184383">
    <property type="component" value="Unassembled WGS sequence"/>
</dbReference>
<feature type="region of interest" description="Disordered" evidence="1">
    <location>
        <begin position="1"/>
        <end position="87"/>
    </location>
</feature>
<feature type="compositionally biased region" description="Low complexity" evidence="1">
    <location>
        <begin position="215"/>
        <end position="234"/>
    </location>
</feature>
<feature type="compositionally biased region" description="Basic and acidic residues" evidence="1">
    <location>
        <begin position="296"/>
        <end position="321"/>
    </location>
</feature>
<feature type="compositionally biased region" description="Acidic residues" evidence="1">
    <location>
        <begin position="147"/>
        <end position="156"/>
    </location>
</feature>
<feature type="region of interest" description="Disordered" evidence="1">
    <location>
        <begin position="120"/>
        <end position="250"/>
    </location>
</feature>
<feature type="compositionally biased region" description="Polar residues" evidence="1">
    <location>
        <begin position="266"/>
        <end position="277"/>
    </location>
</feature>
<feature type="compositionally biased region" description="Acidic residues" evidence="1">
    <location>
        <begin position="328"/>
        <end position="344"/>
    </location>
</feature>
<evidence type="ECO:0000256" key="1">
    <source>
        <dbReference type="SAM" id="MobiDB-lite"/>
    </source>
</evidence>
<protein>
    <submittedName>
        <fullName evidence="2">Uncharacterized protein</fullName>
    </submittedName>
</protein>
<accession>A0A1L9RHS7</accession>
<evidence type="ECO:0000313" key="2">
    <source>
        <dbReference type="EMBL" id="OJJ34482.1"/>
    </source>
</evidence>
<feature type="compositionally biased region" description="Low complexity" evidence="1">
    <location>
        <begin position="76"/>
        <end position="87"/>
    </location>
</feature>
<feature type="compositionally biased region" description="Polar residues" evidence="1">
    <location>
        <begin position="125"/>
        <end position="140"/>
    </location>
</feature>
<dbReference type="AlphaFoldDB" id="A0A1L9RHS7"/>
<proteinExistence type="predicted"/>
<name>A0A1L9RHS7_ASPWE</name>